<sequence length="192" mass="21996">MESKSALRRIVRDRGELYDGRTRAAMSQRVMEAVGRFPPFADAASVALYWSLPAEVDTHAFVEKWAVRKKVYLPVMRGDGLSLRKFTGRNELREARFGIREPVGEEETCLRRIDLIVVPAMGYDPYGNRLGHGKGFYDRLLTREGPLKIGVCFEYQFFEHVPADAHDVPVDWVVCGSEREARWYRDGALRSL</sequence>
<dbReference type="InterPro" id="IPR037171">
    <property type="entry name" value="NagB/RpiA_transferase-like"/>
</dbReference>
<reference evidence="5 6" key="1">
    <citation type="submission" date="2020-08" db="EMBL/GenBank/DDBJ databases">
        <title>Genome public.</title>
        <authorList>
            <person name="Liu C."/>
            <person name="Sun Q."/>
        </authorList>
    </citation>
    <scope>NUCLEOTIDE SEQUENCE [LARGE SCALE GENOMIC DNA]</scope>
    <source>
        <strain evidence="5 6">New-7</strain>
    </source>
</reference>
<comment type="similarity">
    <text evidence="1 4">Belongs to the 5-formyltetrahydrofolate cyclo-ligase family.</text>
</comment>
<evidence type="ECO:0000313" key="5">
    <source>
        <dbReference type="EMBL" id="MBC5616292.1"/>
    </source>
</evidence>
<accession>A0ABR7CKV7</accession>
<evidence type="ECO:0000256" key="1">
    <source>
        <dbReference type="ARBA" id="ARBA00010638"/>
    </source>
</evidence>
<dbReference type="Proteomes" id="UP000636891">
    <property type="component" value="Unassembled WGS sequence"/>
</dbReference>
<evidence type="ECO:0000256" key="3">
    <source>
        <dbReference type="ARBA" id="ARBA00022840"/>
    </source>
</evidence>
<evidence type="ECO:0000313" key="6">
    <source>
        <dbReference type="Proteomes" id="UP000636891"/>
    </source>
</evidence>
<keyword evidence="4" id="KW-0479">Metal-binding</keyword>
<evidence type="ECO:0000256" key="2">
    <source>
        <dbReference type="ARBA" id="ARBA00022741"/>
    </source>
</evidence>
<keyword evidence="5" id="KW-0436">Ligase</keyword>
<dbReference type="GO" id="GO:0030272">
    <property type="term" value="F:5-formyltetrahydrofolate cyclo-ligase activity"/>
    <property type="evidence" value="ECO:0007669"/>
    <property type="project" value="UniProtKB-EC"/>
</dbReference>
<protein>
    <recommendedName>
        <fullName evidence="4">5-formyltetrahydrofolate cyclo-ligase</fullName>
        <ecNumber evidence="4">6.3.3.2</ecNumber>
    </recommendedName>
</protein>
<dbReference type="EMBL" id="JACOOK010000002">
    <property type="protein sequence ID" value="MBC5616292.1"/>
    <property type="molecule type" value="Genomic_DNA"/>
</dbReference>
<dbReference type="PANTHER" id="PTHR23407">
    <property type="entry name" value="ATPASE INHIBITOR/5-FORMYLTETRAHYDROFOLATE CYCLO-LIGASE"/>
    <property type="match status" value="1"/>
</dbReference>
<dbReference type="RefSeq" id="WP_055202799.1">
    <property type="nucleotide sequence ID" value="NZ_JACOOK010000002.1"/>
</dbReference>
<comment type="cofactor">
    <cofactor evidence="4">
        <name>Mg(2+)</name>
        <dbReference type="ChEBI" id="CHEBI:18420"/>
    </cofactor>
</comment>
<dbReference type="InterPro" id="IPR024185">
    <property type="entry name" value="FTHF_cligase-like_sf"/>
</dbReference>
<evidence type="ECO:0000256" key="4">
    <source>
        <dbReference type="RuleBase" id="RU361279"/>
    </source>
</evidence>
<dbReference type="Pfam" id="PF01812">
    <property type="entry name" value="5-FTHF_cyc-lig"/>
    <property type="match status" value="1"/>
</dbReference>
<organism evidence="5 6">
    <name type="scientific">Alistipes hominis</name>
    <dbReference type="NCBI Taxonomy" id="2763015"/>
    <lineage>
        <taxon>Bacteria</taxon>
        <taxon>Pseudomonadati</taxon>
        <taxon>Bacteroidota</taxon>
        <taxon>Bacteroidia</taxon>
        <taxon>Bacteroidales</taxon>
        <taxon>Rikenellaceae</taxon>
        <taxon>Alistipes</taxon>
    </lineage>
</organism>
<dbReference type="EC" id="6.3.3.2" evidence="4"/>
<keyword evidence="2 4" id="KW-0547">Nucleotide-binding</keyword>
<keyword evidence="4" id="KW-0460">Magnesium</keyword>
<keyword evidence="3 4" id="KW-0067">ATP-binding</keyword>
<gene>
    <name evidence="5" type="ORF">H8S08_04560</name>
</gene>
<dbReference type="NCBIfam" id="TIGR02727">
    <property type="entry name" value="MTHFS_bact"/>
    <property type="match status" value="1"/>
</dbReference>
<dbReference type="Gene3D" id="3.40.50.10420">
    <property type="entry name" value="NagB/RpiA/CoA transferase-like"/>
    <property type="match status" value="1"/>
</dbReference>
<dbReference type="InterPro" id="IPR002698">
    <property type="entry name" value="FTHF_cligase"/>
</dbReference>
<comment type="catalytic activity">
    <reaction evidence="4">
        <text>(6S)-5-formyl-5,6,7,8-tetrahydrofolate + ATP = (6R)-5,10-methenyltetrahydrofolate + ADP + phosphate</text>
        <dbReference type="Rhea" id="RHEA:10488"/>
        <dbReference type="ChEBI" id="CHEBI:30616"/>
        <dbReference type="ChEBI" id="CHEBI:43474"/>
        <dbReference type="ChEBI" id="CHEBI:57455"/>
        <dbReference type="ChEBI" id="CHEBI:57457"/>
        <dbReference type="ChEBI" id="CHEBI:456216"/>
        <dbReference type="EC" id="6.3.3.2"/>
    </reaction>
</comment>
<dbReference type="PANTHER" id="PTHR23407:SF1">
    <property type="entry name" value="5-FORMYLTETRAHYDROFOLATE CYCLO-LIGASE"/>
    <property type="match status" value="1"/>
</dbReference>
<comment type="caution">
    <text evidence="5">The sequence shown here is derived from an EMBL/GenBank/DDBJ whole genome shotgun (WGS) entry which is preliminary data.</text>
</comment>
<proteinExistence type="inferred from homology"/>
<name>A0ABR7CKV7_9BACT</name>
<keyword evidence="6" id="KW-1185">Reference proteome</keyword>
<dbReference type="PIRSF" id="PIRSF006806">
    <property type="entry name" value="FTHF_cligase"/>
    <property type="match status" value="1"/>
</dbReference>
<dbReference type="SUPFAM" id="SSF100950">
    <property type="entry name" value="NagB/RpiA/CoA transferase-like"/>
    <property type="match status" value="1"/>
</dbReference>